<protein>
    <submittedName>
        <fullName evidence="1">Uncharacterized protein</fullName>
    </submittedName>
</protein>
<feature type="non-terminal residue" evidence="1">
    <location>
        <position position="1"/>
    </location>
</feature>
<dbReference type="EMBL" id="APKE01000092">
    <property type="protein sequence ID" value="KAF0674363.1"/>
    <property type="molecule type" value="Genomic_DNA"/>
</dbReference>
<evidence type="ECO:0000313" key="2">
    <source>
        <dbReference type="Proteomes" id="UP000698242"/>
    </source>
</evidence>
<gene>
    <name evidence="1" type="ORF">PMES_03343</name>
</gene>
<proteinExistence type="predicted"/>
<reference evidence="1" key="1">
    <citation type="submission" date="2013-03" db="EMBL/GenBank/DDBJ databases">
        <title>Genome Sequence of the Profundibacterium mesophilum strain KAUST100406-0324T from Red Sea, a novel genus in the family Rhodobacteraceae.</title>
        <authorList>
            <person name="Essack M."/>
            <person name="Alam I."/>
            <person name="Lafi F."/>
            <person name="Alawi W."/>
            <person name="Kamanu F."/>
            <person name="Al-Suwailem A."/>
            <person name="Lee O.O."/>
            <person name="Xu Y."/>
            <person name="Bajic V."/>
            <person name="Qian P.-Y."/>
            <person name="Archer J."/>
        </authorList>
    </citation>
    <scope>NUCLEOTIDE SEQUENCE</scope>
    <source>
        <strain evidence="1">KAUST100406-0324</strain>
    </source>
</reference>
<keyword evidence="2" id="KW-1185">Reference proteome</keyword>
<dbReference type="AlphaFoldDB" id="A0A921NVK6"/>
<organism evidence="1 2">
    <name type="scientific">Profundibacterium mesophilum KAUST100406-0324</name>
    <dbReference type="NCBI Taxonomy" id="1037889"/>
    <lineage>
        <taxon>Bacteria</taxon>
        <taxon>Pseudomonadati</taxon>
        <taxon>Pseudomonadota</taxon>
        <taxon>Alphaproteobacteria</taxon>
        <taxon>Rhodobacterales</taxon>
        <taxon>Roseobacteraceae</taxon>
        <taxon>Profundibacterium</taxon>
    </lineage>
</organism>
<sequence length="36" mass="3992">GSELMVGHKVGLITDAEIPSDGLRRRDTLIQNNEKE</sequence>
<evidence type="ECO:0000313" key="1">
    <source>
        <dbReference type="EMBL" id="KAF0674363.1"/>
    </source>
</evidence>
<name>A0A921NVK6_9RHOB</name>
<comment type="caution">
    <text evidence="1">The sequence shown here is derived from an EMBL/GenBank/DDBJ whole genome shotgun (WGS) entry which is preliminary data.</text>
</comment>
<dbReference type="Proteomes" id="UP000698242">
    <property type="component" value="Unassembled WGS sequence"/>
</dbReference>
<accession>A0A921NVK6</accession>